<keyword evidence="2" id="KW-1185">Reference proteome</keyword>
<dbReference type="EMBL" id="JASBWR010000020">
    <property type="protein sequence ID" value="KAJ9108387.1"/>
    <property type="molecule type" value="Genomic_DNA"/>
</dbReference>
<evidence type="ECO:0000313" key="2">
    <source>
        <dbReference type="Proteomes" id="UP001241377"/>
    </source>
</evidence>
<organism evidence="1 2">
    <name type="scientific">Naganishia cerealis</name>
    <dbReference type="NCBI Taxonomy" id="610337"/>
    <lineage>
        <taxon>Eukaryota</taxon>
        <taxon>Fungi</taxon>
        <taxon>Dikarya</taxon>
        <taxon>Basidiomycota</taxon>
        <taxon>Agaricomycotina</taxon>
        <taxon>Tremellomycetes</taxon>
        <taxon>Filobasidiales</taxon>
        <taxon>Filobasidiaceae</taxon>
        <taxon>Naganishia</taxon>
    </lineage>
</organism>
<protein>
    <submittedName>
        <fullName evidence="1">Uncharacterized protein</fullName>
    </submittedName>
</protein>
<dbReference type="Proteomes" id="UP001241377">
    <property type="component" value="Unassembled WGS sequence"/>
</dbReference>
<reference evidence="1" key="1">
    <citation type="submission" date="2023-04" db="EMBL/GenBank/DDBJ databases">
        <title>Draft Genome sequencing of Naganishia species isolated from polar environments using Oxford Nanopore Technology.</title>
        <authorList>
            <person name="Leo P."/>
            <person name="Venkateswaran K."/>
        </authorList>
    </citation>
    <scope>NUCLEOTIDE SEQUENCE</scope>
    <source>
        <strain evidence="1">MNA-CCFEE 5261</strain>
    </source>
</reference>
<accession>A0ACC2WBE8</accession>
<evidence type="ECO:0000313" key="1">
    <source>
        <dbReference type="EMBL" id="KAJ9108387.1"/>
    </source>
</evidence>
<name>A0ACC2WBE8_9TREE</name>
<comment type="caution">
    <text evidence="1">The sequence shown here is derived from an EMBL/GenBank/DDBJ whole genome shotgun (WGS) entry which is preliminary data.</text>
</comment>
<gene>
    <name evidence="1" type="ORF">QFC19_002371</name>
</gene>
<proteinExistence type="predicted"/>
<sequence length="796" mass="91204">MAMDRQSLMIIIIMIIFFSFPSGYEQPHSDKDKEVILYFQHFMTYSRQVLANSSYISGYGNLTGFRLSYEDNLKGHNALEWPLHQYSEKHPWVEQEKYSLLPNSISDDLKSWWGKDPVDTSDPAAPAYLLNVTGSCYGDYSMLTKTRPKLYFFELEKPFVEYYERYSQSKYDEQRERYENDPENNPEPKKDDDKKKVGEEITQEGTILLSIRSLGYNFENQDLSKLIERPEDEVHDAVLVRVLLEIKDHPEIQQSEFETLGIYYQTTGSLITTTVSAKFLGIHGLPHMTFSEQNFNTAKLLVSQLLNSSATDSRNKLEKLNMYIARSQEQCELISFFQLDKTKFLKQEILDIDEELQNPIGRPIPGDFPKVVIKNALMYSPDCGFVLNSNKPAEGDLSIITNKERRSMFTKFLLIVLIQLYLYVAEIRLLRTPGQLSNVSSTTLLLLAYQDALMSLIVLLYANITEELYLILACITVNLVVGDLIMVRFLVKVMCTQANERGISWWELMRGGSRNTETTNTEEAQPQEDTLPAPVTANQEPAIPATGPGVSDDARFTNGIIATGLSASIVSMFLVAGATTWRKSYRKIFEYFAFLLINSYWFPQFIRNTIKNRRKAFLWRFILGTSLLRLMPLFYICLTPDNTLRHGYDPVLFGVVTLWVSLQLFLLYVQTQLGARFWINELWLPKAYDYHPHLSITDLENGFASDILAGIKSRAGDVTSEETQASGYMLCPVDCAICMTEVTIPVAASEQKKDKKVGNTHYMITPCHHIFHTECLEDWMKYKLQCPVCRTSLPPV</sequence>